<reference evidence="3 4" key="1">
    <citation type="submission" date="2016-12" db="EMBL/GenBank/DDBJ databases">
        <authorList>
            <person name="Song W.-J."/>
            <person name="Kurnit D.M."/>
        </authorList>
    </citation>
    <scope>NUCLEOTIDE SEQUENCE [LARGE SCALE GENOMIC DNA]</scope>
    <source>
        <strain evidence="3 4">CECT 9026</strain>
    </source>
</reference>
<evidence type="ECO:0000313" key="3">
    <source>
        <dbReference type="EMBL" id="SIO95909.1"/>
    </source>
</evidence>
<dbReference type="InterPro" id="IPR012577">
    <property type="entry name" value="NIPSNAP"/>
</dbReference>
<dbReference type="Pfam" id="PF07978">
    <property type="entry name" value="NIPSNAP"/>
    <property type="match status" value="1"/>
</dbReference>
<dbReference type="PANTHER" id="PTHR21017">
    <property type="entry name" value="NIPSNAP-RELATED"/>
    <property type="match status" value="1"/>
</dbReference>
<comment type="similarity">
    <text evidence="1">Belongs to the NipSnap family.</text>
</comment>
<accession>A0A1N6M905</accession>
<evidence type="ECO:0000259" key="2">
    <source>
        <dbReference type="Pfam" id="PF07978"/>
    </source>
</evidence>
<dbReference type="Gene3D" id="3.30.70.100">
    <property type="match status" value="1"/>
</dbReference>
<dbReference type="OrthoDB" id="6182832at2"/>
<evidence type="ECO:0000256" key="1">
    <source>
        <dbReference type="ARBA" id="ARBA00005291"/>
    </source>
</evidence>
<sequence>MIFEMRIYTIKIGQLNNYINHFETIGMPIISKYATLVGYWHTEIGELNQVIHIWSYHDLNERSQKRIELYKDSEWLTEFIPEAMNMLEKQESKILSAANFSPIK</sequence>
<dbReference type="InterPro" id="IPR051557">
    <property type="entry name" value="NipSnap_domain"/>
</dbReference>
<dbReference type="RefSeq" id="WP_074374390.1">
    <property type="nucleotide sequence ID" value="NZ_AP024908.1"/>
</dbReference>
<dbReference type="SUPFAM" id="SSF54909">
    <property type="entry name" value="Dimeric alpha+beta barrel"/>
    <property type="match status" value="1"/>
</dbReference>
<evidence type="ECO:0000313" key="4">
    <source>
        <dbReference type="Proteomes" id="UP000184774"/>
    </source>
</evidence>
<dbReference type="Proteomes" id="UP000184774">
    <property type="component" value="Unassembled WGS sequence"/>
</dbReference>
<organism evidence="3 4">
    <name type="scientific">Vibrio spartinae</name>
    <dbReference type="NCBI Taxonomy" id="1918945"/>
    <lineage>
        <taxon>Bacteria</taxon>
        <taxon>Pseudomonadati</taxon>
        <taxon>Pseudomonadota</taxon>
        <taxon>Gammaproteobacteria</taxon>
        <taxon>Vibrionales</taxon>
        <taxon>Vibrionaceae</taxon>
        <taxon>Vibrio</taxon>
    </lineage>
</organism>
<feature type="domain" description="NIPSNAP" evidence="2">
    <location>
        <begin position="3"/>
        <end position="102"/>
    </location>
</feature>
<gene>
    <name evidence="3" type="ORF">VSP9026_03662</name>
</gene>
<dbReference type="EMBL" id="FSSB01000022">
    <property type="protein sequence ID" value="SIO95909.1"/>
    <property type="molecule type" value="Genomic_DNA"/>
</dbReference>
<dbReference type="AlphaFoldDB" id="A0A1N6M905"/>
<dbReference type="PANTHER" id="PTHR21017:SF17">
    <property type="entry name" value="PROTEIN NIPSNAP"/>
    <property type="match status" value="1"/>
</dbReference>
<dbReference type="InterPro" id="IPR011008">
    <property type="entry name" value="Dimeric_a/b-barrel"/>
</dbReference>
<name>A0A1N6M905_9VIBR</name>
<proteinExistence type="inferred from homology"/>
<protein>
    <recommendedName>
        <fullName evidence="2">NIPSNAP domain-containing protein</fullName>
    </recommendedName>
</protein>